<gene>
    <name evidence="3" type="ORF">RM706_10960</name>
</gene>
<dbReference type="EMBL" id="JAVRHR010000002">
    <property type="protein sequence ID" value="MDT0607555.1"/>
    <property type="molecule type" value="Genomic_DNA"/>
</dbReference>
<feature type="signal peptide" evidence="1">
    <location>
        <begin position="1"/>
        <end position="19"/>
    </location>
</feature>
<evidence type="ECO:0000256" key="1">
    <source>
        <dbReference type="SAM" id="SignalP"/>
    </source>
</evidence>
<dbReference type="InterPro" id="IPR010496">
    <property type="entry name" value="AL/BT2_dom"/>
</dbReference>
<keyword evidence="1" id="KW-0732">Signal</keyword>
<evidence type="ECO:0000259" key="2">
    <source>
        <dbReference type="Pfam" id="PF06439"/>
    </source>
</evidence>
<feature type="chain" id="PRO_5045685705" evidence="1">
    <location>
        <begin position="20"/>
        <end position="306"/>
    </location>
</feature>
<evidence type="ECO:0000313" key="3">
    <source>
        <dbReference type="EMBL" id="MDT0607555.1"/>
    </source>
</evidence>
<sequence>MKFIVLFLAICLLTLCVTAQEVNPLEGRWDIEMDFEGKKVPSWLEIRHSGHATLVGRFVFAFGSARPIAEIVENEGSIGFAIPRQWEPEGGDMEFNAELIDSELIGTMTYVDGKQYNWKASRAPDLIRTSSVKWENPIVLFNGSDLSGWHAEGENQWVVENGILKSPQSGSNLISDEKFTDFKAHIEFRYPKGSNSGVYLRGRYEVQIADNIGLPASDIYFSGIYGFLEPNENVAKAAGEWQTYDITLIGRRVTVVANGKTVINDQTIPGITGGAIDSKEGEPGPFLIQGDHGPIEFRKFVVTPVQ</sequence>
<evidence type="ECO:0000313" key="4">
    <source>
        <dbReference type="Proteomes" id="UP001255246"/>
    </source>
</evidence>
<keyword evidence="4" id="KW-1185">Reference proteome</keyword>
<organism evidence="3 4">
    <name type="scientific">Croceitalea rosinachiae</name>
    <dbReference type="NCBI Taxonomy" id="3075596"/>
    <lineage>
        <taxon>Bacteria</taxon>
        <taxon>Pseudomonadati</taxon>
        <taxon>Bacteroidota</taxon>
        <taxon>Flavobacteriia</taxon>
        <taxon>Flavobacteriales</taxon>
        <taxon>Flavobacteriaceae</taxon>
        <taxon>Croceitalea</taxon>
    </lineage>
</organism>
<dbReference type="RefSeq" id="WP_311351377.1">
    <property type="nucleotide sequence ID" value="NZ_JAVRHR010000002.1"/>
</dbReference>
<protein>
    <submittedName>
        <fullName evidence="3">DUF1080 domain-containing protein</fullName>
    </submittedName>
</protein>
<name>A0ABU3ABL5_9FLAO</name>
<proteinExistence type="predicted"/>
<reference evidence="3 4" key="1">
    <citation type="submission" date="2023-09" db="EMBL/GenBank/DDBJ databases">
        <authorList>
            <person name="Rey-Velasco X."/>
        </authorList>
    </citation>
    <scope>NUCLEOTIDE SEQUENCE [LARGE SCALE GENOMIC DNA]</scope>
    <source>
        <strain evidence="3 4">F388</strain>
    </source>
</reference>
<dbReference type="Gene3D" id="2.60.120.560">
    <property type="entry name" value="Exo-inulinase, domain 1"/>
    <property type="match status" value="1"/>
</dbReference>
<dbReference type="Proteomes" id="UP001255246">
    <property type="component" value="Unassembled WGS sequence"/>
</dbReference>
<dbReference type="Pfam" id="PF06439">
    <property type="entry name" value="3keto-disac_hyd"/>
    <property type="match status" value="1"/>
</dbReference>
<accession>A0ABU3ABL5</accession>
<feature type="domain" description="3-keto-alpha-glucoside-1,2-lyase/3-keto-2-hydroxy-glucal hydratase" evidence="2">
    <location>
        <begin position="138"/>
        <end position="302"/>
    </location>
</feature>
<comment type="caution">
    <text evidence="3">The sequence shown here is derived from an EMBL/GenBank/DDBJ whole genome shotgun (WGS) entry which is preliminary data.</text>
</comment>